<proteinExistence type="inferred from homology"/>
<dbReference type="PANTHER" id="PTHR11934:SF0">
    <property type="entry name" value="RIBOSE-5-PHOSPHATE ISOMERASE"/>
    <property type="match status" value="1"/>
</dbReference>
<keyword evidence="7" id="KW-1185">Reference proteome</keyword>
<sequence length="94" mass="10176">MLRRGAVGRCAFLASSRMRFGSVKRTSARMANVDVGKKCAAFEAVDEWLKLDVAFDGVDEITPDFLSIKGGGGCLVQEKIVDANAKYFIAIADE</sequence>
<accession>A0A0R3XDG6</accession>
<organism evidence="8">
    <name type="scientific">Hydatigena taeniaeformis</name>
    <name type="common">Feline tapeworm</name>
    <name type="synonym">Taenia taeniaeformis</name>
    <dbReference type="NCBI Taxonomy" id="6205"/>
    <lineage>
        <taxon>Eukaryota</taxon>
        <taxon>Metazoa</taxon>
        <taxon>Spiralia</taxon>
        <taxon>Lophotrochozoa</taxon>
        <taxon>Platyhelminthes</taxon>
        <taxon>Cestoda</taxon>
        <taxon>Eucestoda</taxon>
        <taxon>Cyclophyllidea</taxon>
        <taxon>Taeniidae</taxon>
        <taxon>Hydatigera</taxon>
    </lineage>
</organism>
<dbReference type="GO" id="GO:0005829">
    <property type="term" value="C:cytosol"/>
    <property type="evidence" value="ECO:0007669"/>
    <property type="project" value="TreeGrafter"/>
</dbReference>
<evidence type="ECO:0000256" key="4">
    <source>
        <dbReference type="ARBA" id="ARBA00023235"/>
    </source>
</evidence>
<dbReference type="Gene3D" id="3.40.50.1360">
    <property type="match status" value="1"/>
</dbReference>
<keyword evidence="4" id="KW-0413">Isomerase</keyword>
<comment type="similarity">
    <text evidence="2">Belongs to the ribose 5-phosphate isomerase family.</text>
</comment>
<comment type="pathway">
    <text evidence="1">Carbohydrate degradation; pentose phosphate pathway; D-ribose 5-phosphate from D-ribulose 5-phosphate (non-oxidative stage): step 1/1.</text>
</comment>
<dbReference type="InterPro" id="IPR004788">
    <property type="entry name" value="Ribose5P_isomerase_type_A"/>
</dbReference>
<dbReference type="Pfam" id="PF06026">
    <property type="entry name" value="Rib_5-P_isom_A"/>
    <property type="match status" value="1"/>
</dbReference>
<evidence type="ECO:0000256" key="5">
    <source>
        <dbReference type="ARBA" id="ARBA00029734"/>
    </source>
</evidence>
<evidence type="ECO:0000256" key="3">
    <source>
        <dbReference type="ARBA" id="ARBA00011959"/>
    </source>
</evidence>
<name>A0A0R3XDG6_HYDTA</name>
<dbReference type="SUPFAM" id="SSF100950">
    <property type="entry name" value="NagB/RpiA/CoA transferase-like"/>
    <property type="match status" value="1"/>
</dbReference>
<reference evidence="8" key="1">
    <citation type="submission" date="2017-02" db="UniProtKB">
        <authorList>
            <consortium name="WormBaseParasite"/>
        </authorList>
    </citation>
    <scope>IDENTIFICATION</scope>
</reference>
<evidence type="ECO:0000313" key="8">
    <source>
        <dbReference type="WBParaSite" id="TTAC_0001159301-mRNA-1"/>
    </source>
</evidence>
<reference evidence="6 7" key="2">
    <citation type="submission" date="2018-11" db="EMBL/GenBank/DDBJ databases">
        <authorList>
            <consortium name="Pathogen Informatics"/>
        </authorList>
    </citation>
    <scope>NUCLEOTIDE SEQUENCE [LARGE SCALE GENOMIC DNA]</scope>
</reference>
<dbReference type="UniPathway" id="UPA00115">
    <property type="reaction ID" value="UER00412"/>
</dbReference>
<evidence type="ECO:0000256" key="2">
    <source>
        <dbReference type="ARBA" id="ARBA00008088"/>
    </source>
</evidence>
<dbReference type="GO" id="GO:0009052">
    <property type="term" value="P:pentose-phosphate shunt, non-oxidative branch"/>
    <property type="evidence" value="ECO:0007669"/>
    <property type="project" value="InterPro"/>
</dbReference>
<dbReference type="Proteomes" id="UP000274429">
    <property type="component" value="Unassembled WGS sequence"/>
</dbReference>
<evidence type="ECO:0000313" key="6">
    <source>
        <dbReference type="EMBL" id="VDM37133.1"/>
    </source>
</evidence>
<dbReference type="InterPro" id="IPR037171">
    <property type="entry name" value="NagB/RpiA_transferase-like"/>
</dbReference>
<dbReference type="OrthoDB" id="1555531at2759"/>
<protein>
    <recommendedName>
        <fullName evidence="3">ribose-5-phosphate isomerase</fullName>
        <ecNumber evidence="3">5.3.1.6</ecNumber>
    </recommendedName>
    <alternativeName>
        <fullName evidence="5">Phosphoriboisomerase</fullName>
    </alternativeName>
</protein>
<dbReference type="WBParaSite" id="TTAC_0001159301-mRNA-1">
    <property type="protein sequence ID" value="TTAC_0001159301-mRNA-1"/>
    <property type="gene ID" value="TTAC_0001159301"/>
</dbReference>
<dbReference type="STRING" id="6205.A0A0R3XDG6"/>
<evidence type="ECO:0000256" key="1">
    <source>
        <dbReference type="ARBA" id="ARBA00004988"/>
    </source>
</evidence>
<dbReference type="GO" id="GO:0006014">
    <property type="term" value="P:D-ribose metabolic process"/>
    <property type="evidence" value="ECO:0007669"/>
    <property type="project" value="TreeGrafter"/>
</dbReference>
<dbReference type="PANTHER" id="PTHR11934">
    <property type="entry name" value="RIBOSE-5-PHOSPHATE ISOMERASE"/>
    <property type="match status" value="1"/>
</dbReference>
<evidence type="ECO:0000313" key="7">
    <source>
        <dbReference type="Proteomes" id="UP000274429"/>
    </source>
</evidence>
<dbReference type="EC" id="5.3.1.6" evidence="3"/>
<dbReference type="EMBL" id="UYWX01025204">
    <property type="protein sequence ID" value="VDM37133.1"/>
    <property type="molecule type" value="Genomic_DNA"/>
</dbReference>
<gene>
    <name evidence="6" type="ORF">TTAC_LOCUS11576</name>
</gene>
<dbReference type="GO" id="GO:0004751">
    <property type="term" value="F:ribose-5-phosphate isomerase activity"/>
    <property type="evidence" value="ECO:0007669"/>
    <property type="project" value="UniProtKB-EC"/>
</dbReference>
<dbReference type="AlphaFoldDB" id="A0A0R3XDG6"/>